<dbReference type="InterPro" id="IPR027925">
    <property type="entry name" value="MCM_N"/>
</dbReference>
<dbReference type="InterPro" id="IPR018525">
    <property type="entry name" value="MCM_CS"/>
</dbReference>
<dbReference type="EMBL" id="CAJPEV010000245">
    <property type="protein sequence ID" value="CAG0882903.1"/>
    <property type="molecule type" value="Genomic_DNA"/>
</dbReference>
<dbReference type="Proteomes" id="UP000677054">
    <property type="component" value="Unassembled WGS sequence"/>
</dbReference>
<dbReference type="InterPro" id="IPR001208">
    <property type="entry name" value="MCM_dom"/>
</dbReference>
<evidence type="ECO:0000256" key="3">
    <source>
        <dbReference type="ARBA" id="ARBA00008010"/>
    </source>
</evidence>
<dbReference type="PANTHER" id="PTHR11630">
    <property type="entry name" value="DNA REPLICATION LICENSING FACTOR MCM FAMILY MEMBER"/>
    <property type="match status" value="1"/>
</dbReference>
<evidence type="ECO:0000256" key="1">
    <source>
        <dbReference type="ARBA" id="ARBA00004123"/>
    </source>
</evidence>
<keyword evidence="11" id="KW-0378">Hydrolase</keyword>
<name>A0A7R8X225_9CRUS</name>
<keyword evidence="6" id="KW-0158">Chromosome</keyword>
<evidence type="ECO:0000256" key="7">
    <source>
        <dbReference type="ARBA" id="ARBA00022705"/>
    </source>
</evidence>
<feature type="compositionally biased region" description="Basic and acidic residues" evidence="20">
    <location>
        <begin position="127"/>
        <end position="140"/>
    </location>
</feature>
<dbReference type="GO" id="GO:0016787">
    <property type="term" value="F:hydrolase activity"/>
    <property type="evidence" value="ECO:0007669"/>
    <property type="project" value="UniProtKB-KW"/>
</dbReference>
<feature type="compositionally biased region" description="Acidic residues" evidence="20">
    <location>
        <begin position="78"/>
        <end position="89"/>
    </location>
</feature>
<evidence type="ECO:0000256" key="11">
    <source>
        <dbReference type="ARBA" id="ARBA00022801"/>
    </source>
</evidence>
<feature type="domain" description="MCM C-terminal AAA(+) ATPase" evidence="21">
    <location>
        <begin position="487"/>
        <end position="693"/>
    </location>
</feature>
<dbReference type="FunFam" id="2.20.28.10:FF:000002">
    <property type="entry name" value="DNA helicase"/>
    <property type="match status" value="1"/>
</dbReference>
<dbReference type="AlphaFoldDB" id="A0A7R8X225"/>
<evidence type="ECO:0000313" key="22">
    <source>
        <dbReference type="EMBL" id="CAD7242286.1"/>
    </source>
</evidence>
<dbReference type="PROSITE" id="PS50051">
    <property type="entry name" value="MCM_2"/>
    <property type="match status" value="1"/>
</dbReference>
<dbReference type="Pfam" id="PF23669">
    <property type="entry name" value="WHD_MCM2"/>
    <property type="match status" value="1"/>
</dbReference>
<accession>A0A7R8X225</accession>
<keyword evidence="9" id="KW-0547">Nucleotide-binding</keyword>
<dbReference type="InterPro" id="IPR041562">
    <property type="entry name" value="MCM_lid"/>
</dbReference>
<evidence type="ECO:0000256" key="6">
    <source>
        <dbReference type="ARBA" id="ARBA00022454"/>
    </source>
</evidence>
<evidence type="ECO:0000313" key="23">
    <source>
        <dbReference type="Proteomes" id="UP000677054"/>
    </source>
</evidence>
<dbReference type="GO" id="GO:0000228">
    <property type="term" value="C:nuclear chromosome"/>
    <property type="evidence" value="ECO:0007669"/>
    <property type="project" value="UniProtKB-ARBA"/>
</dbReference>
<dbReference type="SUPFAM" id="SSF50249">
    <property type="entry name" value="Nucleic acid-binding proteins"/>
    <property type="match status" value="1"/>
</dbReference>
<dbReference type="PRINTS" id="PR01657">
    <property type="entry name" value="MCMFAMILY"/>
</dbReference>
<evidence type="ECO:0000256" key="5">
    <source>
        <dbReference type="ARBA" id="ARBA00018925"/>
    </source>
</evidence>
<sequence length="920" mass="103813">MPASPASSTRSSRRTRQTRNSEASPRSSSPPSAGDRSSRISSRRSAGESEDELATSPPSRDLPPYEDESEAGPPSLNEMEEEEDAEDLFGDNMEADYRPAPHLDRYEMDMLDLSEYSVMSEGDRQAAEAALRQRDKEEGVAGRMRRGLLYDESDEDEDRPRRRRRLAEKSAEDVIPEEEEMIESIENLEDTKGHTVQEWVSMVGPRTEIYNRFKNFLRTYVDEKGHNLFKDRIRNMCEENRASFEVDYNLLATEEQILAYFLPEAPTQMLEIFDRAAKDVTLALFPHYERIAKEIHVRISELPLMEDIRSLRQLHLTQLVRTQGVVTSASGVLPQMSLVKYDCTKCQYVIGPFVQTQNSEVKPGSCPECQSTGPFAINMEQTVYKNYQRVTLQESPGQVAAGRLPRAKEAILLGDLCDSCKPGDEIELTGVYTHNYDGSLNTAQGFPVFATVIIANHVVRRDNSHALGTLTDEDIRAIVALSRDERIGERIVASIAPSIYGHYDVKRAMALSLFGGQAKNPGQKHRVRGDINVLICGDPGTAKSQFLKYCEKIAPRAVFSTGQGASAVGLTAYVQRSPLTKEWTLEAGALVLADKGVCLIDEFDKMSDQDRTSIHEAMEQQSISISKAGIVTSLQARCAVLAAANPIGGRYDPSMTFSENVDLTEPILSRFDVLCVVRDTVDPIDDEQLARFVVNSHMKHHPRTKGEEDSAFTEDVFPVSEGANLAGVEKIPQDVLRKYIMYAREKVHPKLHQMDQDKVAQMYSDLRRESMATGSVPITVRHIESVLRLAEAHARMHLRDHVRQDDVSMAMRVVLESFISAQKFAVMKNMRRNFSKYLTYRKDNNELLLFLVKQLASEQAAYLRSRYGTEQEVVQINEKDLADKARQVNIHNLKPFFGSEMFKAHHFTYDSQRKLIIRSF</sequence>
<dbReference type="Gene3D" id="2.20.28.10">
    <property type="match status" value="1"/>
</dbReference>
<feature type="compositionally biased region" description="Low complexity" evidence="20">
    <location>
        <begin position="18"/>
        <end position="44"/>
    </location>
</feature>
<evidence type="ECO:0000256" key="17">
    <source>
        <dbReference type="ARBA" id="ARBA00023306"/>
    </source>
</evidence>
<evidence type="ECO:0000256" key="18">
    <source>
        <dbReference type="ARBA" id="ARBA00048432"/>
    </source>
</evidence>
<dbReference type="EC" id="3.6.4.12" evidence="4"/>
<keyword evidence="23" id="KW-1185">Reference proteome</keyword>
<dbReference type="Gene3D" id="2.40.50.140">
    <property type="entry name" value="Nucleic acid-binding proteins"/>
    <property type="match status" value="1"/>
</dbReference>
<evidence type="ECO:0000256" key="15">
    <source>
        <dbReference type="ARBA" id="ARBA00023125"/>
    </source>
</evidence>
<dbReference type="GO" id="GO:0000727">
    <property type="term" value="P:double-strand break repair via break-induced replication"/>
    <property type="evidence" value="ECO:0007669"/>
    <property type="project" value="TreeGrafter"/>
</dbReference>
<dbReference type="Pfam" id="PF14551">
    <property type="entry name" value="MCM_N"/>
    <property type="match status" value="1"/>
</dbReference>
<dbReference type="Pfam" id="PF00493">
    <property type="entry name" value="MCM"/>
    <property type="match status" value="1"/>
</dbReference>
<organism evidence="22">
    <name type="scientific">Darwinula stevensoni</name>
    <dbReference type="NCBI Taxonomy" id="69355"/>
    <lineage>
        <taxon>Eukaryota</taxon>
        <taxon>Metazoa</taxon>
        <taxon>Ecdysozoa</taxon>
        <taxon>Arthropoda</taxon>
        <taxon>Crustacea</taxon>
        <taxon>Oligostraca</taxon>
        <taxon>Ostracoda</taxon>
        <taxon>Podocopa</taxon>
        <taxon>Podocopida</taxon>
        <taxon>Darwinulocopina</taxon>
        <taxon>Darwinuloidea</taxon>
        <taxon>Darwinulidae</taxon>
        <taxon>Darwinula</taxon>
    </lineage>
</organism>
<dbReference type="GO" id="GO:0017116">
    <property type="term" value="F:single-stranded DNA helicase activity"/>
    <property type="evidence" value="ECO:0007669"/>
    <property type="project" value="TreeGrafter"/>
</dbReference>
<comment type="similarity">
    <text evidence="3">Belongs to the MCM family.</text>
</comment>
<dbReference type="InterPro" id="IPR008045">
    <property type="entry name" value="MCM2"/>
</dbReference>
<evidence type="ECO:0000256" key="9">
    <source>
        <dbReference type="ARBA" id="ARBA00022741"/>
    </source>
</evidence>
<dbReference type="GO" id="GO:1902975">
    <property type="term" value="P:mitotic DNA replication initiation"/>
    <property type="evidence" value="ECO:0007669"/>
    <property type="project" value="TreeGrafter"/>
</dbReference>
<keyword evidence="13" id="KW-0862">Zinc</keyword>
<dbReference type="EMBL" id="LR899762">
    <property type="protein sequence ID" value="CAD7242286.1"/>
    <property type="molecule type" value="Genomic_DNA"/>
</dbReference>
<evidence type="ECO:0000256" key="13">
    <source>
        <dbReference type="ARBA" id="ARBA00022833"/>
    </source>
</evidence>
<evidence type="ECO:0000256" key="8">
    <source>
        <dbReference type="ARBA" id="ARBA00022723"/>
    </source>
</evidence>
<keyword evidence="10" id="KW-0863">Zinc-finger</keyword>
<dbReference type="OrthoDB" id="844at2759"/>
<dbReference type="CDD" id="cd17753">
    <property type="entry name" value="MCM2"/>
    <property type="match status" value="1"/>
</dbReference>
<evidence type="ECO:0000256" key="16">
    <source>
        <dbReference type="ARBA" id="ARBA00023242"/>
    </source>
</evidence>
<dbReference type="SMART" id="SM00350">
    <property type="entry name" value="MCM"/>
    <property type="match status" value="1"/>
</dbReference>
<dbReference type="InterPro" id="IPR031327">
    <property type="entry name" value="MCM"/>
</dbReference>
<dbReference type="Pfam" id="PF17207">
    <property type="entry name" value="MCM_OB"/>
    <property type="match status" value="1"/>
</dbReference>
<dbReference type="InterPro" id="IPR033762">
    <property type="entry name" value="MCM_OB"/>
</dbReference>
<evidence type="ECO:0000256" key="19">
    <source>
        <dbReference type="ARBA" id="ARBA00074927"/>
    </source>
</evidence>
<keyword evidence="15" id="KW-0238">DNA-binding</keyword>
<dbReference type="FunFam" id="3.40.50.300:FF:000138">
    <property type="entry name" value="DNA helicase"/>
    <property type="match status" value="1"/>
</dbReference>
<dbReference type="SUPFAM" id="SSF52540">
    <property type="entry name" value="P-loop containing nucleoside triphosphate hydrolases"/>
    <property type="match status" value="1"/>
</dbReference>
<evidence type="ECO:0000256" key="20">
    <source>
        <dbReference type="SAM" id="MobiDB-lite"/>
    </source>
</evidence>
<keyword evidence="7" id="KW-0235">DNA replication</keyword>
<dbReference type="InterPro" id="IPR012340">
    <property type="entry name" value="NA-bd_OB-fold"/>
</dbReference>
<feature type="region of interest" description="Disordered" evidence="20">
    <location>
        <begin position="127"/>
        <end position="173"/>
    </location>
</feature>
<dbReference type="FunFam" id="3.30.1640.10:FF:000005">
    <property type="entry name" value="DNA helicase"/>
    <property type="match status" value="1"/>
</dbReference>
<evidence type="ECO:0000256" key="12">
    <source>
        <dbReference type="ARBA" id="ARBA00022806"/>
    </source>
</evidence>
<dbReference type="GO" id="GO:0042555">
    <property type="term" value="C:MCM complex"/>
    <property type="evidence" value="ECO:0007669"/>
    <property type="project" value="InterPro"/>
</dbReference>
<gene>
    <name evidence="22" type="ORF">DSTB1V02_LOCUS2257</name>
</gene>
<comment type="subcellular location">
    <subcellularLocation>
        <location evidence="2">Chromosome</location>
    </subcellularLocation>
    <subcellularLocation>
        <location evidence="1">Nucleus</location>
    </subcellularLocation>
</comment>
<proteinExistence type="inferred from homology"/>
<dbReference type="PRINTS" id="PR01658">
    <property type="entry name" value="MCMPROTEIN2"/>
</dbReference>
<dbReference type="InterPro" id="IPR059098">
    <property type="entry name" value="WHD_MCM2"/>
</dbReference>
<dbReference type="Gene3D" id="3.40.50.300">
    <property type="entry name" value="P-loop containing nucleotide triphosphate hydrolases"/>
    <property type="match status" value="1"/>
</dbReference>
<evidence type="ECO:0000259" key="21">
    <source>
        <dbReference type="PROSITE" id="PS50051"/>
    </source>
</evidence>
<comment type="catalytic activity">
    <reaction evidence="18">
        <text>ATP + H2O = ADP + phosphate + H(+)</text>
        <dbReference type="Rhea" id="RHEA:13065"/>
        <dbReference type="ChEBI" id="CHEBI:15377"/>
        <dbReference type="ChEBI" id="CHEBI:15378"/>
        <dbReference type="ChEBI" id="CHEBI:30616"/>
        <dbReference type="ChEBI" id="CHEBI:43474"/>
        <dbReference type="ChEBI" id="CHEBI:456216"/>
        <dbReference type="EC" id="3.6.4.12"/>
    </reaction>
    <physiologicalReaction direction="left-to-right" evidence="18">
        <dbReference type="Rhea" id="RHEA:13066"/>
    </physiologicalReaction>
</comment>
<dbReference type="GO" id="GO:0008270">
    <property type="term" value="F:zinc ion binding"/>
    <property type="evidence" value="ECO:0007669"/>
    <property type="project" value="UniProtKB-KW"/>
</dbReference>
<keyword evidence="12" id="KW-0347">Helicase</keyword>
<dbReference type="GO" id="GO:0003697">
    <property type="term" value="F:single-stranded DNA binding"/>
    <property type="evidence" value="ECO:0007669"/>
    <property type="project" value="TreeGrafter"/>
</dbReference>
<keyword evidence="8" id="KW-0479">Metal-binding</keyword>
<keyword evidence="17" id="KW-0131">Cell cycle</keyword>
<dbReference type="Pfam" id="PF12619">
    <property type="entry name" value="MCM2_N"/>
    <property type="match status" value="1"/>
</dbReference>
<reference evidence="22" key="1">
    <citation type="submission" date="2020-11" db="EMBL/GenBank/DDBJ databases">
        <authorList>
            <person name="Tran Van P."/>
        </authorList>
    </citation>
    <scope>NUCLEOTIDE SEQUENCE</scope>
</reference>
<evidence type="ECO:0000256" key="2">
    <source>
        <dbReference type="ARBA" id="ARBA00004286"/>
    </source>
</evidence>
<dbReference type="Pfam" id="PF17855">
    <property type="entry name" value="MCM_lid"/>
    <property type="match status" value="1"/>
</dbReference>
<dbReference type="Gene3D" id="3.30.1640.10">
    <property type="entry name" value="mini-chromosome maintenance (MCM) complex, chain A, domain 1"/>
    <property type="match status" value="1"/>
</dbReference>
<protein>
    <recommendedName>
        <fullName evidence="5">DNA replication licensing factor MCM2</fullName>
        <ecNumber evidence="4">3.6.4.12</ecNumber>
    </recommendedName>
    <alternativeName>
        <fullName evidence="19">DNA replication licensing factor mcm2</fullName>
    </alternativeName>
</protein>
<evidence type="ECO:0000256" key="10">
    <source>
        <dbReference type="ARBA" id="ARBA00022771"/>
    </source>
</evidence>
<dbReference type="GO" id="GO:0043138">
    <property type="term" value="F:3'-5' DNA helicase activity"/>
    <property type="evidence" value="ECO:0007669"/>
    <property type="project" value="TreeGrafter"/>
</dbReference>
<keyword evidence="16" id="KW-0539">Nucleus</keyword>
<evidence type="ECO:0000256" key="4">
    <source>
        <dbReference type="ARBA" id="ARBA00012551"/>
    </source>
</evidence>
<dbReference type="GO" id="GO:0005524">
    <property type="term" value="F:ATP binding"/>
    <property type="evidence" value="ECO:0007669"/>
    <property type="project" value="UniProtKB-KW"/>
</dbReference>
<feature type="region of interest" description="Disordered" evidence="20">
    <location>
        <begin position="1"/>
        <end position="102"/>
    </location>
</feature>
<evidence type="ECO:0000256" key="14">
    <source>
        <dbReference type="ARBA" id="ARBA00022840"/>
    </source>
</evidence>
<dbReference type="PROSITE" id="PS00847">
    <property type="entry name" value="MCM_1"/>
    <property type="match status" value="1"/>
</dbReference>
<keyword evidence="14" id="KW-0067">ATP-binding</keyword>
<dbReference type="InterPro" id="IPR027417">
    <property type="entry name" value="P-loop_NTPase"/>
</dbReference>
<dbReference type="PANTHER" id="PTHR11630:SF44">
    <property type="entry name" value="DNA REPLICATION LICENSING FACTOR MCM2"/>
    <property type="match status" value="1"/>
</dbReference>